<proteinExistence type="predicted"/>
<keyword evidence="8" id="KW-0547">Nucleotide-binding</keyword>
<dbReference type="CDD" id="cd06225">
    <property type="entry name" value="HAMP"/>
    <property type="match status" value="1"/>
</dbReference>
<evidence type="ECO:0000256" key="13">
    <source>
        <dbReference type="ARBA" id="ARBA00023136"/>
    </source>
</evidence>
<evidence type="ECO:0000256" key="5">
    <source>
        <dbReference type="ARBA" id="ARBA00022553"/>
    </source>
</evidence>
<dbReference type="Gene3D" id="6.10.340.10">
    <property type="match status" value="1"/>
</dbReference>
<comment type="catalytic activity">
    <reaction evidence="1">
        <text>ATP + protein L-histidine = ADP + protein N-phospho-L-histidine.</text>
        <dbReference type="EC" id="2.7.13.3"/>
    </reaction>
</comment>
<dbReference type="FunFam" id="3.30.565.10:FF:000006">
    <property type="entry name" value="Sensor histidine kinase WalK"/>
    <property type="match status" value="1"/>
</dbReference>
<evidence type="ECO:0000313" key="17">
    <source>
        <dbReference type="EMBL" id="AZV42630.1"/>
    </source>
</evidence>
<sequence length="488" mass="55763">MSIKTRFLLSYVGVILIAITLLLVAGFLIIFSITGDIKSMEHFYKKSYVQRPLTTAEENAFLDLKLLAKNNPNQLLNEEQLQKIEQKDLAIVVRKDTHVEYASSTLDKQVLVKSLPRFEATNINTRDTIKIDDFFFTYVKFDFYFLDKSEGSIFVLRKASSYAELTRELFPILFGLLLLLFIMIIGLLNYLVSRSIIKPISILKEGAERIKSGDLNFEIKTTSNDEIGQLNRTFEEMRIKLKESIQLQLQYEENRKELLSNISHDLKTPITSIIGYVEGIKDGVANTPQKMDKYLSTVYLKAKDIDALIDELFLFSKLDLKKEPFTFETVELDSYMRDFIEELYLDLIQQGIQIDLQLINQSIYVIADREKLKRVLTNLISNCVKYMNKEQKKIVVSLHEGEDDVIVQVADNGAGIEASALPYIFNRFYRAEQSRNSQTGGSGLGLAITKQIIEEHGGNIWATSEIGKGTSIFFSLRKGEQGEKNIID</sequence>
<feature type="transmembrane region" description="Helical" evidence="14">
    <location>
        <begin position="169"/>
        <end position="192"/>
    </location>
</feature>
<dbReference type="SMART" id="SM00387">
    <property type="entry name" value="HATPase_c"/>
    <property type="match status" value="1"/>
</dbReference>
<evidence type="ECO:0000256" key="9">
    <source>
        <dbReference type="ARBA" id="ARBA00022777"/>
    </source>
</evidence>
<evidence type="ECO:0000256" key="14">
    <source>
        <dbReference type="SAM" id="Phobius"/>
    </source>
</evidence>
<evidence type="ECO:0000256" key="3">
    <source>
        <dbReference type="ARBA" id="ARBA00012438"/>
    </source>
</evidence>
<keyword evidence="9 17" id="KW-0418">Kinase</keyword>
<accession>A0A3Q9RMK3</accession>
<dbReference type="PANTHER" id="PTHR45528">
    <property type="entry name" value="SENSOR HISTIDINE KINASE CPXA"/>
    <property type="match status" value="1"/>
</dbReference>
<reference evidence="17 18" key="1">
    <citation type="submission" date="2018-01" db="EMBL/GenBank/DDBJ databases">
        <title>Bacillus asahii Genome sequencing and assembly.</title>
        <authorList>
            <person name="Jiang H."/>
            <person name="Feng Y."/>
            <person name="Zhao F."/>
            <person name="Lin X."/>
        </authorList>
    </citation>
    <scope>NUCLEOTIDE SEQUENCE [LARGE SCALE GENOMIC DNA]</scope>
    <source>
        <strain evidence="17 18">OM18</strain>
    </source>
</reference>
<dbReference type="SMART" id="SM00388">
    <property type="entry name" value="HisKA"/>
    <property type="match status" value="1"/>
</dbReference>
<dbReference type="KEGG" id="pasa:BAOM_2021"/>
<evidence type="ECO:0000259" key="15">
    <source>
        <dbReference type="PROSITE" id="PS50109"/>
    </source>
</evidence>
<keyword evidence="6" id="KW-0808">Transferase</keyword>
<feature type="domain" description="Histidine kinase" evidence="15">
    <location>
        <begin position="261"/>
        <end position="480"/>
    </location>
</feature>
<keyword evidence="7 14" id="KW-0812">Transmembrane</keyword>
<dbReference type="PROSITE" id="PS50885">
    <property type="entry name" value="HAMP"/>
    <property type="match status" value="1"/>
</dbReference>
<dbReference type="EMBL" id="CP026095">
    <property type="protein sequence ID" value="AZV42630.1"/>
    <property type="molecule type" value="Genomic_DNA"/>
</dbReference>
<dbReference type="InterPro" id="IPR050398">
    <property type="entry name" value="HssS/ArlS-like"/>
</dbReference>
<keyword evidence="13 14" id="KW-0472">Membrane</keyword>
<dbReference type="GO" id="GO:0000155">
    <property type="term" value="F:phosphorelay sensor kinase activity"/>
    <property type="evidence" value="ECO:0007669"/>
    <property type="project" value="InterPro"/>
</dbReference>
<evidence type="ECO:0000256" key="12">
    <source>
        <dbReference type="ARBA" id="ARBA00023012"/>
    </source>
</evidence>
<keyword evidence="4" id="KW-1003">Cell membrane</keyword>
<feature type="domain" description="HAMP" evidence="16">
    <location>
        <begin position="194"/>
        <end position="246"/>
    </location>
</feature>
<dbReference type="InterPro" id="IPR036097">
    <property type="entry name" value="HisK_dim/P_sf"/>
</dbReference>
<dbReference type="PRINTS" id="PR00344">
    <property type="entry name" value="BCTRLSENSOR"/>
</dbReference>
<dbReference type="AlphaFoldDB" id="A0A3Q9RMK3"/>
<evidence type="ECO:0000256" key="7">
    <source>
        <dbReference type="ARBA" id="ARBA00022692"/>
    </source>
</evidence>
<dbReference type="CDD" id="cd00075">
    <property type="entry name" value="HATPase"/>
    <property type="match status" value="1"/>
</dbReference>
<dbReference type="SUPFAM" id="SSF55874">
    <property type="entry name" value="ATPase domain of HSP90 chaperone/DNA topoisomerase II/histidine kinase"/>
    <property type="match status" value="1"/>
</dbReference>
<keyword evidence="5" id="KW-0597">Phosphoprotein</keyword>
<dbReference type="InterPro" id="IPR003661">
    <property type="entry name" value="HisK_dim/P_dom"/>
</dbReference>
<dbReference type="InterPro" id="IPR003594">
    <property type="entry name" value="HATPase_dom"/>
</dbReference>
<name>A0A3Q9RMK3_9BACI</name>
<keyword evidence="11 14" id="KW-1133">Transmembrane helix</keyword>
<dbReference type="InterPro" id="IPR003660">
    <property type="entry name" value="HAMP_dom"/>
</dbReference>
<dbReference type="RefSeq" id="WP_127760066.1">
    <property type="nucleotide sequence ID" value="NZ_CP026095.1"/>
</dbReference>
<dbReference type="Proteomes" id="UP000283095">
    <property type="component" value="Chromosome"/>
</dbReference>
<dbReference type="InterPro" id="IPR004358">
    <property type="entry name" value="Sig_transdc_His_kin-like_C"/>
</dbReference>
<dbReference type="CDD" id="cd00082">
    <property type="entry name" value="HisKA"/>
    <property type="match status" value="1"/>
</dbReference>
<dbReference type="GO" id="GO:0005886">
    <property type="term" value="C:plasma membrane"/>
    <property type="evidence" value="ECO:0007669"/>
    <property type="project" value="UniProtKB-SubCell"/>
</dbReference>
<dbReference type="Gene3D" id="3.30.565.10">
    <property type="entry name" value="Histidine kinase-like ATPase, C-terminal domain"/>
    <property type="match status" value="1"/>
</dbReference>
<dbReference type="PANTHER" id="PTHR45528:SF1">
    <property type="entry name" value="SENSOR HISTIDINE KINASE CPXA"/>
    <property type="match status" value="1"/>
</dbReference>
<dbReference type="EC" id="2.7.13.3" evidence="3"/>
<evidence type="ECO:0000313" key="18">
    <source>
        <dbReference type="Proteomes" id="UP000283095"/>
    </source>
</evidence>
<dbReference type="SUPFAM" id="SSF47384">
    <property type="entry name" value="Homodimeric domain of signal transducing histidine kinase"/>
    <property type="match status" value="1"/>
</dbReference>
<evidence type="ECO:0000256" key="11">
    <source>
        <dbReference type="ARBA" id="ARBA00022989"/>
    </source>
</evidence>
<keyword evidence="10" id="KW-0067">ATP-binding</keyword>
<dbReference type="GO" id="GO:0005524">
    <property type="term" value="F:ATP binding"/>
    <property type="evidence" value="ECO:0007669"/>
    <property type="project" value="UniProtKB-KW"/>
</dbReference>
<evidence type="ECO:0000256" key="2">
    <source>
        <dbReference type="ARBA" id="ARBA00004651"/>
    </source>
</evidence>
<dbReference type="OrthoDB" id="335833at2"/>
<evidence type="ECO:0000259" key="16">
    <source>
        <dbReference type="PROSITE" id="PS50885"/>
    </source>
</evidence>
<comment type="subcellular location">
    <subcellularLocation>
        <location evidence="2">Cell membrane</location>
        <topology evidence="2">Multi-pass membrane protein</topology>
    </subcellularLocation>
</comment>
<dbReference type="SMART" id="SM00304">
    <property type="entry name" value="HAMP"/>
    <property type="match status" value="1"/>
</dbReference>
<organism evidence="17 18">
    <name type="scientific">Peribacillus asahii</name>
    <dbReference type="NCBI Taxonomy" id="228899"/>
    <lineage>
        <taxon>Bacteria</taxon>
        <taxon>Bacillati</taxon>
        <taxon>Bacillota</taxon>
        <taxon>Bacilli</taxon>
        <taxon>Bacillales</taxon>
        <taxon>Bacillaceae</taxon>
        <taxon>Peribacillus</taxon>
    </lineage>
</organism>
<gene>
    <name evidence="17" type="ORF">BAOM_2021</name>
</gene>
<dbReference type="Gene3D" id="1.10.287.130">
    <property type="match status" value="1"/>
</dbReference>
<dbReference type="InterPro" id="IPR005467">
    <property type="entry name" value="His_kinase_dom"/>
</dbReference>
<keyword evidence="12" id="KW-0902">Two-component regulatory system</keyword>
<dbReference type="Pfam" id="PF02518">
    <property type="entry name" value="HATPase_c"/>
    <property type="match status" value="1"/>
</dbReference>
<dbReference type="Pfam" id="PF00672">
    <property type="entry name" value="HAMP"/>
    <property type="match status" value="1"/>
</dbReference>
<dbReference type="InterPro" id="IPR036890">
    <property type="entry name" value="HATPase_C_sf"/>
</dbReference>
<dbReference type="SUPFAM" id="SSF158472">
    <property type="entry name" value="HAMP domain-like"/>
    <property type="match status" value="1"/>
</dbReference>
<feature type="transmembrane region" description="Helical" evidence="14">
    <location>
        <begin position="7"/>
        <end position="33"/>
    </location>
</feature>
<dbReference type="Pfam" id="PF00512">
    <property type="entry name" value="HisKA"/>
    <property type="match status" value="1"/>
</dbReference>
<evidence type="ECO:0000256" key="10">
    <source>
        <dbReference type="ARBA" id="ARBA00022840"/>
    </source>
</evidence>
<evidence type="ECO:0000256" key="6">
    <source>
        <dbReference type="ARBA" id="ARBA00022679"/>
    </source>
</evidence>
<evidence type="ECO:0000256" key="8">
    <source>
        <dbReference type="ARBA" id="ARBA00022741"/>
    </source>
</evidence>
<evidence type="ECO:0000256" key="1">
    <source>
        <dbReference type="ARBA" id="ARBA00000085"/>
    </source>
</evidence>
<evidence type="ECO:0000256" key="4">
    <source>
        <dbReference type="ARBA" id="ARBA00022475"/>
    </source>
</evidence>
<dbReference type="PROSITE" id="PS50109">
    <property type="entry name" value="HIS_KIN"/>
    <property type="match status" value="1"/>
</dbReference>
<protein>
    <recommendedName>
        <fullName evidence="3">histidine kinase</fullName>
        <ecNumber evidence="3">2.7.13.3</ecNumber>
    </recommendedName>
</protein>